<dbReference type="PANTHER" id="PTHR35936">
    <property type="entry name" value="MEMBRANE-BOUND LYTIC MUREIN TRANSGLYCOSYLASE F"/>
    <property type="match status" value="1"/>
</dbReference>
<feature type="domain" description="Solute-binding protein family 3/N-terminal" evidence="3">
    <location>
        <begin position="62"/>
        <end position="287"/>
    </location>
</feature>
<evidence type="ECO:0000256" key="1">
    <source>
        <dbReference type="ARBA" id="ARBA00022729"/>
    </source>
</evidence>
<dbReference type="KEGG" id="sutt:SUTMEG_05340"/>
<evidence type="ECO:0000259" key="3">
    <source>
        <dbReference type="SMART" id="SM00062"/>
    </source>
</evidence>
<keyword evidence="5" id="KW-1185">Reference proteome</keyword>
<feature type="region of interest" description="Disordered" evidence="2">
    <location>
        <begin position="1"/>
        <end position="26"/>
    </location>
</feature>
<protein>
    <submittedName>
        <fullName evidence="4">Cyclohexadienyl dehydratase</fullName>
    </submittedName>
</protein>
<organism evidence="4 5">
    <name type="scientific">Sutterella megalosphaeroides</name>
    <dbReference type="NCBI Taxonomy" id="2494234"/>
    <lineage>
        <taxon>Bacteria</taxon>
        <taxon>Pseudomonadati</taxon>
        <taxon>Pseudomonadota</taxon>
        <taxon>Betaproteobacteria</taxon>
        <taxon>Burkholderiales</taxon>
        <taxon>Sutterellaceae</taxon>
        <taxon>Sutterella</taxon>
    </lineage>
</organism>
<sequence>MRRPPCVPAPAASSDPSDASAQEPRYAEGDALCDAVCDDLEVRTARRPDENVEFLSDSEPTPLRVGIPGDFIPFALRDTEGNVVGHDAELLELLAERAGFAGRVVLCASAWKTLFSDLVSGRVDLVCGGVSVTPERCRTATALPRYAPFWKTGLVRREDRERFAGLEVKAFDNENLRVVKNPGGTNETWVDANLTHARVRLHPVNEEIPGLIAAGEGDLMVTDVTEARWYAARDARLAVLAQRFTPVEYKAFYVRRGFAGAEALRRAWEDLAADGALSELARRWGIDA</sequence>
<name>A0A2Z6I870_9BURK</name>
<dbReference type="PANTHER" id="PTHR35936:SF19">
    <property type="entry name" value="AMINO-ACID-BINDING PROTEIN YXEM-RELATED"/>
    <property type="match status" value="1"/>
</dbReference>
<dbReference type="EMBL" id="AP018786">
    <property type="protein sequence ID" value="BBF22643.1"/>
    <property type="molecule type" value="Genomic_DNA"/>
</dbReference>
<dbReference type="SMART" id="SM00062">
    <property type="entry name" value="PBPb"/>
    <property type="match status" value="1"/>
</dbReference>
<dbReference type="OrthoDB" id="7708309at2"/>
<dbReference type="RefSeq" id="WP_123957628.1">
    <property type="nucleotide sequence ID" value="NZ_AP018786.1"/>
</dbReference>
<evidence type="ECO:0000313" key="4">
    <source>
        <dbReference type="EMBL" id="BBF22643.1"/>
    </source>
</evidence>
<proteinExistence type="predicted"/>
<evidence type="ECO:0000256" key="2">
    <source>
        <dbReference type="SAM" id="MobiDB-lite"/>
    </source>
</evidence>
<dbReference type="AlphaFoldDB" id="A0A2Z6I870"/>
<accession>A0A2Z6I870</accession>
<reference evidence="4 5" key="1">
    <citation type="journal article" date="2018" name="Int. J. Syst. Evol. Microbiol.">
        <title>Mesosutterella multiformis gen. nov., sp. nov., a member of the family Sutterellaceae and Sutterella megalosphaeroides sp. nov., isolated from human faeces.</title>
        <authorList>
            <person name="Sakamoto M."/>
            <person name="Ikeyama N."/>
            <person name="Kunihiro T."/>
            <person name="Iino T."/>
            <person name="Yuki M."/>
            <person name="Ohkuma M."/>
        </authorList>
    </citation>
    <scope>NUCLEOTIDE SEQUENCE [LARGE SCALE GENOMIC DNA]</scope>
    <source>
        <strain evidence="4 5">6FBBBH3</strain>
    </source>
</reference>
<dbReference type="Proteomes" id="UP000271003">
    <property type="component" value="Chromosome"/>
</dbReference>
<evidence type="ECO:0000313" key="5">
    <source>
        <dbReference type="Proteomes" id="UP000271003"/>
    </source>
</evidence>
<keyword evidence="1" id="KW-0732">Signal</keyword>
<gene>
    <name evidence="4" type="ORF">SUTMEG_05340</name>
</gene>
<dbReference type="Gene3D" id="3.40.190.10">
    <property type="entry name" value="Periplasmic binding protein-like II"/>
    <property type="match status" value="2"/>
</dbReference>
<dbReference type="InterPro" id="IPR001638">
    <property type="entry name" value="Solute-binding_3/MltF_N"/>
</dbReference>
<dbReference type="Pfam" id="PF00497">
    <property type="entry name" value="SBP_bac_3"/>
    <property type="match status" value="1"/>
</dbReference>
<dbReference type="SUPFAM" id="SSF53850">
    <property type="entry name" value="Periplasmic binding protein-like II"/>
    <property type="match status" value="1"/>
</dbReference>
<feature type="compositionally biased region" description="Low complexity" evidence="2">
    <location>
        <begin position="9"/>
        <end position="21"/>
    </location>
</feature>